<keyword evidence="6" id="KW-0143">Chaperone</keyword>
<accession>A0A7J3XZ34</accession>
<dbReference type="Gene3D" id="2.40.10.330">
    <property type="match status" value="1"/>
</dbReference>
<evidence type="ECO:0000256" key="7">
    <source>
        <dbReference type="ARBA" id="ARBA00023235"/>
    </source>
</evidence>
<comment type="subcellular location">
    <subcellularLocation>
        <location evidence="2">Cytoplasm</location>
    </subcellularLocation>
</comment>
<evidence type="ECO:0000256" key="3">
    <source>
        <dbReference type="ARBA" id="ARBA00006577"/>
    </source>
</evidence>
<evidence type="ECO:0000256" key="2">
    <source>
        <dbReference type="ARBA" id="ARBA00004496"/>
    </source>
</evidence>
<feature type="domain" description="PPIase FKBP-type" evidence="10">
    <location>
        <begin position="6"/>
        <end position="112"/>
    </location>
</feature>
<evidence type="ECO:0000259" key="10">
    <source>
        <dbReference type="PROSITE" id="PS50059"/>
    </source>
</evidence>
<dbReference type="AlphaFoldDB" id="A0A7J3XZ34"/>
<evidence type="ECO:0000256" key="9">
    <source>
        <dbReference type="RuleBase" id="RU003915"/>
    </source>
</evidence>
<dbReference type="Gene3D" id="3.10.50.40">
    <property type="match status" value="1"/>
</dbReference>
<protein>
    <recommendedName>
        <fullName evidence="9">Peptidyl-prolyl cis-trans isomerase</fullName>
        <ecNumber evidence="9">5.2.1.8</ecNumber>
    </recommendedName>
</protein>
<dbReference type="GO" id="GO:0042026">
    <property type="term" value="P:protein refolding"/>
    <property type="evidence" value="ECO:0007669"/>
    <property type="project" value="UniProtKB-ARBA"/>
</dbReference>
<dbReference type="GO" id="GO:0003755">
    <property type="term" value="F:peptidyl-prolyl cis-trans isomerase activity"/>
    <property type="evidence" value="ECO:0007669"/>
    <property type="project" value="UniProtKB-UniRule"/>
</dbReference>
<dbReference type="SUPFAM" id="SSF54534">
    <property type="entry name" value="FKBP-like"/>
    <property type="match status" value="1"/>
</dbReference>
<dbReference type="PANTHER" id="PTHR47861">
    <property type="entry name" value="FKBP-TYPE PEPTIDYL-PROLYL CIS-TRANS ISOMERASE SLYD"/>
    <property type="match status" value="1"/>
</dbReference>
<comment type="similarity">
    <text evidence="3 9">Belongs to the FKBP-type PPIase family.</text>
</comment>
<dbReference type="PROSITE" id="PS50059">
    <property type="entry name" value="FKBP_PPIASE"/>
    <property type="match status" value="1"/>
</dbReference>
<dbReference type="EC" id="5.2.1.8" evidence="9"/>
<gene>
    <name evidence="11" type="ORF">ENM60_03565</name>
</gene>
<sequence>MPFEKGDFLLVEYTVRVKETGNIVDTTDANIAKQEKIYDEARVYGPTLIVLGKGWVNQFVEEEVMKLNEGEEKVIEVPPEKAYGDRDPGKVKVYSLREFTKKGYEVKIGDIVETDAGRGVVKSISGGRVVVDFNHPLAGKVLAYKVKVVRKIADTKEKLLHLAIRHLNIPGEELKVEYDEASKKVTVSLPGKYISRRDLPYAKVSFATDALELFKDSLNEIVFQEVIARKTEESKQS</sequence>
<organism evidence="11">
    <name type="scientific">Thermogladius calderae</name>
    <dbReference type="NCBI Taxonomy" id="1200300"/>
    <lineage>
        <taxon>Archaea</taxon>
        <taxon>Thermoproteota</taxon>
        <taxon>Thermoprotei</taxon>
        <taxon>Desulfurococcales</taxon>
        <taxon>Desulfurococcaceae</taxon>
        <taxon>Thermogladius</taxon>
    </lineage>
</organism>
<comment type="caution">
    <text evidence="11">The sequence shown here is derived from an EMBL/GenBank/DDBJ whole genome shotgun (WGS) entry which is preliminary data.</text>
</comment>
<evidence type="ECO:0000313" key="11">
    <source>
        <dbReference type="EMBL" id="HHP67851.1"/>
    </source>
</evidence>
<keyword evidence="4" id="KW-0963">Cytoplasm</keyword>
<evidence type="ECO:0000256" key="8">
    <source>
        <dbReference type="PROSITE-ProRule" id="PRU00277"/>
    </source>
</evidence>
<dbReference type="Pfam" id="PF00254">
    <property type="entry name" value="FKBP_C"/>
    <property type="match status" value="1"/>
</dbReference>
<evidence type="ECO:0000256" key="5">
    <source>
        <dbReference type="ARBA" id="ARBA00023110"/>
    </source>
</evidence>
<name>A0A7J3XZ34_9CREN</name>
<evidence type="ECO:0000256" key="6">
    <source>
        <dbReference type="ARBA" id="ARBA00023186"/>
    </source>
</evidence>
<keyword evidence="5 8" id="KW-0697">Rotamase</keyword>
<dbReference type="Gene3D" id="3.30.70.2210">
    <property type="match status" value="1"/>
</dbReference>
<dbReference type="InterPro" id="IPR048261">
    <property type="entry name" value="SlpA/SlyD-like_ins_sf"/>
</dbReference>
<proteinExistence type="inferred from homology"/>
<evidence type="ECO:0000256" key="4">
    <source>
        <dbReference type="ARBA" id="ARBA00022490"/>
    </source>
</evidence>
<keyword evidence="7 8" id="KW-0413">Isomerase</keyword>
<dbReference type="Pfam" id="PF22199">
    <property type="entry name" value="FKBP26_IF"/>
    <property type="match status" value="1"/>
</dbReference>
<dbReference type="PANTHER" id="PTHR47861:SF3">
    <property type="entry name" value="FKBP-TYPE PEPTIDYL-PROLYL CIS-TRANS ISOMERASE SLYD"/>
    <property type="match status" value="1"/>
</dbReference>
<reference evidence="11" key="1">
    <citation type="journal article" date="2020" name="mSystems">
        <title>Genome- and Community-Level Interaction Insights into Carbon Utilization and Element Cycling Functions of Hydrothermarchaeota in Hydrothermal Sediment.</title>
        <authorList>
            <person name="Zhou Z."/>
            <person name="Liu Y."/>
            <person name="Xu W."/>
            <person name="Pan J."/>
            <person name="Luo Z.H."/>
            <person name="Li M."/>
        </authorList>
    </citation>
    <scope>NUCLEOTIDE SEQUENCE [LARGE SCALE GENOMIC DNA]</scope>
    <source>
        <strain evidence="11">SpSt-110</strain>
    </source>
</reference>
<dbReference type="InterPro" id="IPR046357">
    <property type="entry name" value="PPIase_dom_sf"/>
</dbReference>
<dbReference type="EMBL" id="DRYK01000048">
    <property type="protein sequence ID" value="HHP67851.1"/>
    <property type="molecule type" value="Genomic_DNA"/>
</dbReference>
<comment type="catalytic activity">
    <reaction evidence="1 8 9">
        <text>[protein]-peptidylproline (omega=180) = [protein]-peptidylproline (omega=0)</text>
        <dbReference type="Rhea" id="RHEA:16237"/>
        <dbReference type="Rhea" id="RHEA-COMP:10747"/>
        <dbReference type="Rhea" id="RHEA-COMP:10748"/>
        <dbReference type="ChEBI" id="CHEBI:83833"/>
        <dbReference type="ChEBI" id="CHEBI:83834"/>
        <dbReference type="EC" id="5.2.1.8"/>
    </reaction>
</comment>
<dbReference type="GO" id="GO:0005737">
    <property type="term" value="C:cytoplasm"/>
    <property type="evidence" value="ECO:0007669"/>
    <property type="project" value="UniProtKB-SubCell"/>
</dbReference>
<evidence type="ECO:0000256" key="1">
    <source>
        <dbReference type="ARBA" id="ARBA00000971"/>
    </source>
</evidence>
<dbReference type="InterPro" id="IPR054016">
    <property type="entry name" value="FKBP26_IF"/>
</dbReference>
<dbReference type="InterPro" id="IPR001179">
    <property type="entry name" value="PPIase_FKBP_dom"/>
</dbReference>